<evidence type="ECO:0000313" key="1">
    <source>
        <dbReference type="EMBL" id="SER78295.1"/>
    </source>
</evidence>
<proteinExistence type="predicted"/>
<sequence>MRYALFKYSGVETVGTYLDEIQGSKKADFKLQFRCQF</sequence>
<accession>A0A1H9S0Y3</accession>
<reference evidence="1 2" key="1">
    <citation type="submission" date="2016-10" db="EMBL/GenBank/DDBJ databases">
        <authorList>
            <person name="de Groot N.N."/>
        </authorList>
    </citation>
    <scope>NUCLEOTIDE SEQUENCE [LARGE SCALE GENOMIC DNA]</scope>
    <source>
        <strain evidence="1 2">DSM 18610</strain>
    </source>
</reference>
<gene>
    <name evidence="1" type="ORF">SAMN04488023_11660</name>
</gene>
<keyword evidence="2" id="KW-1185">Reference proteome</keyword>
<protein>
    <submittedName>
        <fullName evidence="1">Uncharacterized protein</fullName>
    </submittedName>
</protein>
<dbReference type="EMBL" id="FOGG01000016">
    <property type="protein sequence ID" value="SER78295.1"/>
    <property type="molecule type" value="Genomic_DNA"/>
</dbReference>
<organism evidence="1 2">
    <name type="scientific">Pedobacter rhizosphaerae</name>
    <dbReference type="NCBI Taxonomy" id="390241"/>
    <lineage>
        <taxon>Bacteria</taxon>
        <taxon>Pseudomonadati</taxon>
        <taxon>Bacteroidota</taxon>
        <taxon>Sphingobacteriia</taxon>
        <taxon>Sphingobacteriales</taxon>
        <taxon>Sphingobacteriaceae</taxon>
        <taxon>Pedobacter</taxon>
    </lineage>
</organism>
<name>A0A1H9S0Y3_9SPHI</name>
<dbReference type="Proteomes" id="UP000199572">
    <property type="component" value="Unassembled WGS sequence"/>
</dbReference>
<evidence type="ECO:0000313" key="2">
    <source>
        <dbReference type="Proteomes" id="UP000199572"/>
    </source>
</evidence>
<dbReference type="AlphaFoldDB" id="A0A1H9S0Y3"/>